<dbReference type="InterPro" id="IPR053164">
    <property type="entry name" value="IS1016-like_transposase"/>
</dbReference>
<reference evidence="2" key="1">
    <citation type="submission" date="2019-12" db="UniProtKB">
        <authorList>
            <consortium name="WormBaseParasite"/>
        </authorList>
    </citation>
    <scope>IDENTIFICATION</scope>
</reference>
<evidence type="ECO:0000313" key="2">
    <source>
        <dbReference type="WBParaSite" id="TMUE_2000008518.1"/>
    </source>
</evidence>
<keyword evidence="1" id="KW-1185">Reference proteome</keyword>
<sequence length="182" mass="20765">MKLTGKRGGQARRWRFHKAQCRKEISLRMGTFFQGNQLDFRTAILFVYCWTYGYTTTAFCSTELGMKRKSAVHWNKQMREVAAESALRVPLVIGGPGLTVEVDETIYSKRKYQRGRTYPQQWVFRGVCRETGDCFLVPVGGRSKPDTDTADKAVCQALLYGHNRLLGRVPQSGGEWLHSFDS</sequence>
<dbReference type="PANTHER" id="PTHR47163">
    <property type="entry name" value="DDE_TNP_IS1595 DOMAIN-CONTAINING PROTEIN"/>
    <property type="match status" value="1"/>
</dbReference>
<dbReference type="Proteomes" id="UP000046395">
    <property type="component" value="Unassembled WGS sequence"/>
</dbReference>
<dbReference type="AlphaFoldDB" id="A0A5S6QMU3"/>
<organism evidence="1 2">
    <name type="scientific">Trichuris muris</name>
    <name type="common">Mouse whipworm</name>
    <dbReference type="NCBI Taxonomy" id="70415"/>
    <lineage>
        <taxon>Eukaryota</taxon>
        <taxon>Metazoa</taxon>
        <taxon>Ecdysozoa</taxon>
        <taxon>Nematoda</taxon>
        <taxon>Enoplea</taxon>
        <taxon>Dorylaimia</taxon>
        <taxon>Trichinellida</taxon>
        <taxon>Trichuridae</taxon>
        <taxon>Trichuris</taxon>
    </lineage>
</organism>
<accession>A0A5S6QMU3</accession>
<dbReference type="PANTHER" id="PTHR47163:SF2">
    <property type="entry name" value="SI:DKEY-17M8.2"/>
    <property type="match status" value="1"/>
</dbReference>
<protein>
    <submittedName>
        <fullName evidence="2">ISXO2-like transposase domain-containing protein</fullName>
    </submittedName>
</protein>
<evidence type="ECO:0000313" key="1">
    <source>
        <dbReference type="Proteomes" id="UP000046395"/>
    </source>
</evidence>
<name>A0A5S6QMU3_TRIMR</name>
<proteinExistence type="predicted"/>
<dbReference type="WBParaSite" id="TMUE_2000008518.1">
    <property type="protein sequence ID" value="TMUE_2000008518.1"/>
    <property type="gene ID" value="WBGene00292102"/>
</dbReference>